<reference evidence="1" key="2">
    <citation type="journal article" date="2024" name="Plant">
        <title>Genomic evolution and insights into agronomic trait innovations of Sesamum species.</title>
        <authorList>
            <person name="Miao H."/>
            <person name="Wang L."/>
            <person name="Qu L."/>
            <person name="Liu H."/>
            <person name="Sun Y."/>
            <person name="Le M."/>
            <person name="Wang Q."/>
            <person name="Wei S."/>
            <person name="Zheng Y."/>
            <person name="Lin W."/>
            <person name="Duan Y."/>
            <person name="Cao H."/>
            <person name="Xiong S."/>
            <person name="Wang X."/>
            <person name="Wei L."/>
            <person name="Li C."/>
            <person name="Ma Q."/>
            <person name="Ju M."/>
            <person name="Zhao R."/>
            <person name="Li G."/>
            <person name="Mu C."/>
            <person name="Tian Q."/>
            <person name="Mei H."/>
            <person name="Zhang T."/>
            <person name="Gao T."/>
            <person name="Zhang H."/>
        </authorList>
    </citation>
    <scope>NUCLEOTIDE SEQUENCE</scope>
    <source>
        <strain evidence="1">KEN1</strain>
    </source>
</reference>
<dbReference type="AlphaFoldDB" id="A0AAW2XGF1"/>
<reference evidence="1" key="1">
    <citation type="submission" date="2020-06" db="EMBL/GenBank/DDBJ databases">
        <authorList>
            <person name="Li T."/>
            <person name="Hu X."/>
            <person name="Zhang T."/>
            <person name="Song X."/>
            <person name="Zhang H."/>
            <person name="Dai N."/>
            <person name="Sheng W."/>
            <person name="Hou X."/>
            <person name="Wei L."/>
        </authorList>
    </citation>
    <scope>NUCLEOTIDE SEQUENCE</scope>
    <source>
        <strain evidence="1">KEN1</strain>
        <tissue evidence="1">Leaf</tissue>
    </source>
</reference>
<name>A0AAW2XGF1_9LAMI</name>
<sequence length="117" mass="13965">MEVQILKRRIEECRSQEEILWQQRTKAHWLYDRDRNTKLLHASANIRRRQNTITKIKDAGGRWCENTKGIQQILLEYFRGIFTSTFPLHHELDSVLNTVRPKVTEAMNESLLQPFTE</sequence>
<proteinExistence type="predicted"/>
<gene>
    <name evidence="1" type="ORF">Slati_1170300</name>
</gene>
<protein>
    <submittedName>
        <fullName evidence="1">Uncharacterized protein</fullName>
    </submittedName>
</protein>
<dbReference type="EMBL" id="JACGWN010000004">
    <property type="protein sequence ID" value="KAL0451922.1"/>
    <property type="molecule type" value="Genomic_DNA"/>
</dbReference>
<accession>A0AAW2XGF1</accession>
<comment type="caution">
    <text evidence="1">The sequence shown here is derived from an EMBL/GenBank/DDBJ whole genome shotgun (WGS) entry which is preliminary data.</text>
</comment>
<evidence type="ECO:0000313" key="1">
    <source>
        <dbReference type="EMBL" id="KAL0451922.1"/>
    </source>
</evidence>
<organism evidence="1">
    <name type="scientific">Sesamum latifolium</name>
    <dbReference type="NCBI Taxonomy" id="2727402"/>
    <lineage>
        <taxon>Eukaryota</taxon>
        <taxon>Viridiplantae</taxon>
        <taxon>Streptophyta</taxon>
        <taxon>Embryophyta</taxon>
        <taxon>Tracheophyta</taxon>
        <taxon>Spermatophyta</taxon>
        <taxon>Magnoliopsida</taxon>
        <taxon>eudicotyledons</taxon>
        <taxon>Gunneridae</taxon>
        <taxon>Pentapetalae</taxon>
        <taxon>asterids</taxon>
        <taxon>lamiids</taxon>
        <taxon>Lamiales</taxon>
        <taxon>Pedaliaceae</taxon>
        <taxon>Sesamum</taxon>
    </lineage>
</organism>